<dbReference type="AlphaFoldDB" id="A0AAV9WYN9"/>
<organism evidence="2 3">
    <name type="scientific">Orbilia ellipsospora</name>
    <dbReference type="NCBI Taxonomy" id="2528407"/>
    <lineage>
        <taxon>Eukaryota</taxon>
        <taxon>Fungi</taxon>
        <taxon>Dikarya</taxon>
        <taxon>Ascomycota</taxon>
        <taxon>Pezizomycotina</taxon>
        <taxon>Orbiliomycetes</taxon>
        <taxon>Orbiliales</taxon>
        <taxon>Orbiliaceae</taxon>
        <taxon>Orbilia</taxon>
    </lineage>
</organism>
<comment type="caution">
    <text evidence="2">The sequence shown here is derived from an EMBL/GenBank/DDBJ whole genome shotgun (WGS) entry which is preliminary data.</text>
</comment>
<evidence type="ECO:0008006" key="4">
    <source>
        <dbReference type="Google" id="ProtNLM"/>
    </source>
</evidence>
<name>A0AAV9WYN9_9PEZI</name>
<dbReference type="EMBL" id="JAVHJO010000014">
    <property type="protein sequence ID" value="KAK6528959.1"/>
    <property type="molecule type" value="Genomic_DNA"/>
</dbReference>
<evidence type="ECO:0000256" key="1">
    <source>
        <dbReference type="ARBA" id="ARBA00023604"/>
    </source>
</evidence>
<gene>
    <name evidence="2" type="ORF">TWF694_004186</name>
</gene>
<protein>
    <recommendedName>
        <fullName evidence="4">7alpha-cephem-methoxylase P8 chain</fullName>
    </recommendedName>
</protein>
<dbReference type="InterPro" id="IPR044053">
    <property type="entry name" value="AsaB-like"/>
</dbReference>
<keyword evidence="3" id="KW-1185">Reference proteome</keyword>
<evidence type="ECO:0000313" key="2">
    <source>
        <dbReference type="EMBL" id="KAK6528959.1"/>
    </source>
</evidence>
<dbReference type="PANTHER" id="PTHR34598:SF3">
    <property type="entry name" value="OXIDOREDUCTASE AN1597"/>
    <property type="match status" value="1"/>
</dbReference>
<accession>A0AAV9WYN9</accession>
<dbReference type="NCBIfam" id="NF041278">
    <property type="entry name" value="CmcJ_NvfI_EfuI"/>
    <property type="match status" value="1"/>
</dbReference>
<dbReference type="GO" id="GO:0016491">
    <property type="term" value="F:oxidoreductase activity"/>
    <property type="evidence" value="ECO:0007669"/>
    <property type="project" value="InterPro"/>
</dbReference>
<sequence length="400" mass="44780">MPTLTRGWAAGPYNPIFGLSTQYITAQLEPRSFGNASFDPAIFCCIISMIPPLVRRSLVNSRYPLTPSRAIARSGFIPIQRTQHKKYNTPSSLTTSNQPFAYSLSSKMAPAAIIDRADATNGVLFYAHPPADGSKPFVYINASAESGVRETNLDPHPVTVKINNIRTTNTQIGIDVTGFDVRTVPSKFSENHENFLSESKIEKEYYAEIRDAVLKATGAREVFIFDHTIRRRNADPNAIDDDVSKRQPVARVHVDQTTIAAINRVKRHMGDRADELLKNRFQLINVWRPIQNPASDHPLAVGSFKSLDRSKDLLATTLVYPDPLPNGETYSVAYNPAHEWYYVKDMGTDEIMFIKCFDTEGLKEDSGIALLTPHTAFNDPNTPEDSPLRQSIEVRCLVFY</sequence>
<evidence type="ECO:0000313" key="3">
    <source>
        <dbReference type="Proteomes" id="UP001365542"/>
    </source>
</evidence>
<dbReference type="Proteomes" id="UP001365542">
    <property type="component" value="Unassembled WGS sequence"/>
</dbReference>
<proteinExistence type="inferred from homology"/>
<reference evidence="2 3" key="1">
    <citation type="submission" date="2019-10" db="EMBL/GenBank/DDBJ databases">
        <authorList>
            <person name="Palmer J.M."/>
        </authorList>
    </citation>
    <scope>NUCLEOTIDE SEQUENCE [LARGE SCALE GENOMIC DNA]</scope>
    <source>
        <strain evidence="2 3">TWF694</strain>
    </source>
</reference>
<dbReference type="PANTHER" id="PTHR34598">
    <property type="entry name" value="BLL6449 PROTEIN"/>
    <property type="match status" value="1"/>
</dbReference>
<comment type="similarity">
    <text evidence="1">Belongs to the asaB hydroxylase/desaturase family.</text>
</comment>